<organism evidence="2 3">
    <name type="scientific">Sphingomonas abaci</name>
    <dbReference type="NCBI Taxonomy" id="237611"/>
    <lineage>
        <taxon>Bacteria</taxon>
        <taxon>Pseudomonadati</taxon>
        <taxon>Pseudomonadota</taxon>
        <taxon>Alphaproteobacteria</taxon>
        <taxon>Sphingomonadales</taxon>
        <taxon>Sphingomonadaceae</taxon>
        <taxon>Sphingomonas</taxon>
    </lineage>
</organism>
<gene>
    <name evidence="2" type="ORF">GGQ96_003414</name>
</gene>
<proteinExistence type="predicted"/>
<accession>A0A7W7EZH6</accession>
<evidence type="ECO:0000256" key="1">
    <source>
        <dbReference type="SAM" id="Phobius"/>
    </source>
</evidence>
<keyword evidence="1" id="KW-1133">Transmembrane helix</keyword>
<name>A0A7W7EZH6_9SPHN</name>
<evidence type="ECO:0000313" key="3">
    <source>
        <dbReference type="Proteomes" id="UP000574769"/>
    </source>
</evidence>
<dbReference type="Proteomes" id="UP000574769">
    <property type="component" value="Unassembled WGS sequence"/>
</dbReference>
<reference evidence="2 3" key="1">
    <citation type="submission" date="2020-08" db="EMBL/GenBank/DDBJ databases">
        <title>Genomic Encyclopedia of Type Strains, Phase IV (KMG-IV): sequencing the most valuable type-strain genomes for metagenomic binning, comparative biology and taxonomic classification.</title>
        <authorList>
            <person name="Goeker M."/>
        </authorList>
    </citation>
    <scope>NUCLEOTIDE SEQUENCE [LARGE SCALE GENOMIC DNA]</scope>
    <source>
        <strain evidence="2 3">DSM 15867</strain>
    </source>
</reference>
<comment type="caution">
    <text evidence="2">The sequence shown here is derived from an EMBL/GenBank/DDBJ whole genome shotgun (WGS) entry which is preliminary data.</text>
</comment>
<keyword evidence="1" id="KW-0472">Membrane</keyword>
<keyword evidence="3" id="KW-1185">Reference proteome</keyword>
<sequence length="63" mass="6732">MAYDLTQYLITRDQSGSGGVIATPASEIPAVEAPAADAPRSHQLAYLAVYGACFVGLLLWFWS</sequence>
<protein>
    <submittedName>
        <fullName evidence="2">Uncharacterized protein</fullName>
    </submittedName>
</protein>
<evidence type="ECO:0000313" key="2">
    <source>
        <dbReference type="EMBL" id="MBB4619261.1"/>
    </source>
</evidence>
<keyword evidence="1" id="KW-0812">Transmembrane</keyword>
<feature type="transmembrane region" description="Helical" evidence="1">
    <location>
        <begin position="44"/>
        <end position="62"/>
    </location>
</feature>
<dbReference type="AlphaFoldDB" id="A0A7W7EZH6"/>
<dbReference type="RefSeq" id="WP_156442303.1">
    <property type="nucleotide sequence ID" value="NZ_JACHNY010000008.1"/>
</dbReference>
<dbReference type="EMBL" id="JACHNY010000008">
    <property type="protein sequence ID" value="MBB4619261.1"/>
    <property type="molecule type" value="Genomic_DNA"/>
</dbReference>